<dbReference type="Gene3D" id="3.30.450.20">
    <property type="entry name" value="PAS domain"/>
    <property type="match status" value="2"/>
</dbReference>
<dbReference type="Gene3D" id="3.30.70.1230">
    <property type="entry name" value="Nucleotide cyclase"/>
    <property type="match status" value="1"/>
</dbReference>
<dbReference type="EMBL" id="VCMV01000025">
    <property type="protein sequence ID" value="KAB0266013.1"/>
    <property type="molecule type" value="Genomic_DNA"/>
</dbReference>
<dbReference type="GO" id="GO:0006171">
    <property type="term" value="P:cAMP biosynthetic process"/>
    <property type="evidence" value="ECO:0007669"/>
    <property type="project" value="TreeGrafter"/>
</dbReference>
<dbReference type="SUPFAM" id="SSF55073">
    <property type="entry name" value="Nucleotide cyclase"/>
    <property type="match status" value="1"/>
</dbReference>
<dbReference type="Pfam" id="PF00211">
    <property type="entry name" value="Guanylate_cyc"/>
    <property type="match status" value="1"/>
</dbReference>
<keyword evidence="4" id="KW-1185">Reference proteome</keyword>
<evidence type="ECO:0000313" key="3">
    <source>
        <dbReference type="EMBL" id="KAB0266013.1"/>
    </source>
</evidence>
<proteinExistence type="predicted"/>
<dbReference type="CDD" id="cd07302">
    <property type="entry name" value="CHD"/>
    <property type="match status" value="1"/>
</dbReference>
<dbReference type="AlphaFoldDB" id="A0A5N3P8E8"/>
<dbReference type="RefSeq" id="WP_150946416.1">
    <property type="nucleotide sequence ID" value="NZ_VCMV01000025.1"/>
</dbReference>
<name>A0A5N3P8E8_9HYPH</name>
<dbReference type="OrthoDB" id="9789782at2"/>
<dbReference type="Proteomes" id="UP000325684">
    <property type="component" value="Unassembled WGS sequence"/>
</dbReference>
<dbReference type="GO" id="GO:0004016">
    <property type="term" value="F:adenylate cyclase activity"/>
    <property type="evidence" value="ECO:0007669"/>
    <property type="project" value="UniProtKB-ARBA"/>
</dbReference>
<evidence type="ECO:0000259" key="2">
    <source>
        <dbReference type="PROSITE" id="PS50125"/>
    </source>
</evidence>
<dbReference type="PANTHER" id="PTHR43081">
    <property type="entry name" value="ADENYLATE CYCLASE, TERMINAL-DIFFERENTIATION SPECIFIC-RELATED"/>
    <property type="match status" value="1"/>
</dbReference>
<protein>
    <recommendedName>
        <fullName evidence="2">Guanylate cyclase domain-containing protein</fullName>
    </recommendedName>
</protein>
<dbReference type="InterPro" id="IPR001054">
    <property type="entry name" value="A/G_cyclase"/>
</dbReference>
<dbReference type="SMART" id="SM00044">
    <property type="entry name" value="CYCc"/>
    <property type="match status" value="1"/>
</dbReference>
<accession>A0A5N3P8E8</accession>
<dbReference type="PANTHER" id="PTHR43081:SF1">
    <property type="entry name" value="ADENYLATE CYCLASE, TERMINAL-DIFFERENTIATION SPECIFIC"/>
    <property type="match status" value="1"/>
</dbReference>
<evidence type="ECO:0000313" key="4">
    <source>
        <dbReference type="Proteomes" id="UP000325684"/>
    </source>
</evidence>
<keyword evidence="1" id="KW-0472">Membrane</keyword>
<feature type="transmembrane region" description="Helical" evidence="1">
    <location>
        <begin position="355"/>
        <end position="373"/>
    </location>
</feature>
<keyword evidence="1" id="KW-0812">Transmembrane</keyword>
<feature type="domain" description="Guanylate cyclase" evidence="2">
    <location>
        <begin position="455"/>
        <end position="587"/>
    </location>
</feature>
<comment type="caution">
    <text evidence="3">The sequence shown here is derived from an EMBL/GenBank/DDBJ whole genome shotgun (WGS) entry which is preliminary data.</text>
</comment>
<keyword evidence="1" id="KW-1133">Transmembrane helix</keyword>
<dbReference type="InterPro" id="IPR029787">
    <property type="entry name" value="Nucleotide_cyclase"/>
</dbReference>
<organism evidence="3 4">
    <name type="scientific">Microvirga brassicacearum</name>
    <dbReference type="NCBI Taxonomy" id="2580413"/>
    <lineage>
        <taxon>Bacteria</taxon>
        <taxon>Pseudomonadati</taxon>
        <taxon>Pseudomonadota</taxon>
        <taxon>Alphaproteobacteria</taxon>
        <taxon>Hyphomicrobiales</taxon>
        <taxon>Methylobacteriaceae</taxon>
        <taxon>Microvirga</taxon>
    </lineage>
</organism>
<evidence type="ECO:0000256" key="1">
    <source>
        <dbReference type="SAM" id="Phobius"/>
    </source>
</evidence>
<dbReference type="PROSITE" id="PS50125">
    <property type="entry name" value="GUANYLATE_CYCLASE_2"/>
    <property type="match status" value="1"/>
</dbReference>
<reference evidence="3 4" key="1">
    <citation type="journal article" date="2019" name="Microorganisms">
        <title>Genome Insights into the Novel Species Microvirga brassicacearum, a Rapeseed Endophyte with Biotechnological Potential.</title>
        <authorList>
            <person name="Jimenez-Gomez A."/>
            <person name="Saati-Santamaria Z."/>
            <person name="Igual J.M."/>
            <person name="Rivas R."/>
            <person name="Mateos P.F."/>
            <person name="Garcia-Fraile P."/>
        </authorList>
    </citation>
    <scope>NUCLEOTIDE SEQUENCE [LARGE SCALE GENOMIC DNA]</scope>
    <source>
        <strain evidence="3 4">CDVBN77</strain>
    </source>
</reference>
<gene>
    <name evidence="3" type="ORF">FEZ63_16440</name>
</gene>
<dbReference type="GO" id="GO:0035556">
    <property type="term" value="P:intracellular signal transduction"/>
    <property type="evidence" value="ECO:0007669"/>
    <property type="project" value="InterPro"/>
</dbReference>
<dbReference type="CDD" id="cd18773">
    <property type="entry name" value="PDC1_HK_sensor"/>
    <property type="match status" value="1"/>
</dbReference>
<sequence>MSRDAPKSFMWSLQGLVALVFTLVVLAISGALIGYNHLQLTTLTFQDAEDDFQRITNNIREEISGSLKVAGSVLDTASLTINADLPLEDLAKVLTGVLEDLDQVLPAAMGIFVGRSDGTHVVVQSLDDTRPPEIGTDLPESAAYAFMLVELSEKGPTTRWIVIDRNGRELRRIPPQPTKFDPRMRPWFGPALATTGMILTPPYRFANLPEAGITLARQGRRTPGAVFGIDMTLASLDQYLDRLRFPADLELLVFDSSGSLIAHPRGGSFRKIQQANLLDRLLTVDDLDSPLLSGMYQTFRATNGAQPRSTSFLVGGESYFGRTERIGQGFDNLFISLAIPYDTMVQPAQLIASKLLLVSGGSVLLALLIVLIASRGLALPLRRAADDIRRIMKFEFGHARRQESRVVEVRELSRAIDTLELALSNFMRYVPTALVRGIIGRKFSSDLGGIRQPITVLFTDVFGFTTMAESLDPEQVMAKTSRYFSELGTELIRSGATIDKYIGDSVMAFWNAPETRDDHVAQACLGALRAARRLDRLNAEFVAEGGAAMRTRFGVHTGDAVVGNVGSVDRINYTALGHTVNMASRFEKLNKRYGTTILVSEDVRQGAGDKFIFRFVDRAVPDGAHLAIALYELIGADVPDEPELLPPRLRAETLQTWQKALSACDLEDWEKANALIEELVVMDPDDLLFQVYLKRCQANAAIASRPIR</sequence>
<dbReference type="InterPro" id="IPR050697">
    <property type="entry name" value="Adenylyl/Guanylyl_Cyclase_3/4"/>
</dbReference>